<protein>
    <submittedName>
        <fullName evidence="5">Alpha/beta hydrolase</fullName>
    </submittedName>
    <submittedName>
        <fullName evidence="4">Esterase</fullName>
    </submittedName>
</protein>
<evidence type="ECO:0000313" key="6">
    <source>
        <dbReference type="Proteomes" id="UP000325466"/>
    </source>
</evidence>
<dbReference type="PANTHER" id="PTHR48081">
    <property type="entry name" value="AB HYDROLASE SUPERFAMILY PROTEIN C4A8.06C"/>
    <property type="match status" value="1"/>
</dbReference>
<evidence type="ECO:0000313" key="4">
    <source>
        <dbReference type="EMBL" id="GES36676.1"/>
    </source>
</evidence>
<evidence type="ECO:0000259" key="3">
    <source>
        <dbReference type="Pfam" id="PF07859"/>
    </source>
</evidence>
<reference evidence="4 6" key="1">
    <citation type="journal article" date="2018" name="Biodegradation">
        <title>1,4-Dioxane degradation characteristics of Rhodococcus aetherivorans JCM 14343.</title>
        <authorList>
            <person name="Inoue D."/>
            <person name="Tsunoda T."/>
            <person name="Yamamoto N."/>
            <person name="Ike M."/>
            <person name="Sei K."/>
        </authorList>
    </citation>
    <scope>NUCLEOTIDE SEQUENCE [LARGE SCALE GENOMIC DNA]</scope>
    <source>
        <strain evidence="4 6">JCM 14343</strain>
    </source>
</reference>
<dbReference type="PROSITE" id="PS01173">
    <property type="entry name" value="LIPASE_GDXG_HIS"/>
    <property type="match status" value="1"/>
</dbReference>
<dbReference type="InterPro" id="IPR029058">
    <property type="entry name" value="AB_hydrolase_fold"/>
</dbReference>
<keyword evidence="6" id="KW-1185">Reference proteome</keyword>
<evidence type="ECO:0000256" key="2">
    <source>
        <dbReference type="ARBA" id="ARBA00022801"/>
    </source>
</evidence>
<dbReference type="InterPro" id="IPR050300">
    <property type="entry name" value="GDXG_lipolytic_enzyme"/>
</dbReference>
<dbReference type="SUPFAM" id="SSF53474">
    <property type="entry name" value="alpha/beta-Hydrolases"/>
    <property type="match status" value="1"/>
</dbReference>
<dbReference type="InterPro" id="IPR002168">
    <property type="entry name" value="Lipase_GDXG_HIS_AS"/>
</dbReference>
<dbReference type="GO" id="GO:0016787">
    <property type="term" value="F:hydrolase activity"/>
    <property type="evidence" value="ECO:0007669"/>
    <property type="project" value="UniProtKB-KW"/>
</dbReference>
<evidence type="ECO:0000313" key="5">
    <source>
        <dbReference type="EMBL" id="UYF95239.1"/>
    </source>
</evidence>
<dbReference type="AlphaFoldDB" id="A0A5M3Y8T0"/>
<dbReference type="InterPro" id="IPR013094">
    <property type="entry name" value="AB_hydrolase_3"/>
</dbReference>
<dbReference type="Pfam" id="PF07859">
    <property type="entry name" value="Abhydrolase_3"/>
    <property type="match status" value="1"/>
</dbReference>
<dbReference type="Gene3D" id="3.40.50.1820">
    <property type="entry name" value="alpha/beta hydrolase"/>
    <property type="match status" value="1"/>
</dbReference>
<name>A0A5M3Y8T0_9NOCA</name>
<accession>A0A5M3Y8T0</accession>
<sequence>MTEIMPVSTDVDPELADAVTTLPDLDLADVDGGRRTLDSIVAAAGPADTTGVTVEEWLVPGAPGGPEVPVRIHTPDMCPDGNPAGRPVVLEIHGGGFVLGSAAHSEAFAAAVARATGAVVISVDYRLAPEHPYPAAADDCYAVLEWIASGAACLDIDPDRVVVLGDSAGGALAATVALRARDEGGPRIALQALLEPALDDRLETASMRGGGATAVWDNRKAAQSWRHYLGGQEPTEQSVPARRADLTGLPPTYLTVNELDPLRDEGLVYAQRLLQAGVRVELHCWPGVFHGFTLVRGAGATRRAARSLYDAIVRATARTPVLDHD</sequence>
<proteinExistence type="inferred from homology"/>
<dbReference type="GeneID" id="83619873"/>
<reference evidence="5" key="3">
    <citation type="submission" date="2022-09" db="EMBL/GenBank/DDBJ databases">
        <title>The genome sequence of Rhodococcus aetherivorans N1.</title>
        <authorList>
            <person name="Jiang W."/>
        </authorList>
    </citation>
    <scope>NUCLEOTIDE SEQUENCE</scope>
    <source>
        <strain evidence="5">N1</strain>
    </source>
</reference>
<dbReference type="EMBL" id="BLAH01000072">
    <property type="protein sequence ID" value="GES36676.1"/>
    <property type="molecule type" value="Genomic_DNA"/>
</dbReference>
<evidence type="ECO:0000256" key="1">
    <source>
        <dbReference type="ARBA" id="ARBA00010515"/>
    </source>
</evidence>
<dbReference type="EMBL" id="CP106982">
    <property type="protein sequence ID" value="UYF95239.1"/>
    <property type="molecule type" value="Genomic_DNA"/>
</dbReference>
<evidence type="ECO:0000313" key="7">
    <source>
        <dbReference type="Proteomes" id="UP001163947"/>
    </source>
</evidence>
<gene>
    <name evidence="5" type="ORF">OCS65_05610</name>
    <name evidence="4" type="ORF">RAJCM14343_1928</name>
</gene>
<dbReference type="RefSeq" id="WP_043802701.1">
    <property type="nucleotide sequence ID" value="NZ_BAAAYP010000036.1"/>
</dbReference>
<feature type="domain" description="Alpha/beta hydrolase fold-3" evidence="3">
    <location>
        <begin position="89"/>
        <end position="293"/>
    </location>
</feature>
<dbReference type="Proteomes" id="UP000325466">
    <property type="component" value="Unassembled WGS sequence"/>
</dbReference>
<comment type="similarity">
    <text evidence="1">Belongs to the 'GDXG' lipolytic enzyme family.</text>
</comment>
<dbReference type="Proteomes" id="UP001163947">
    <property type="component" value="Chromosome"/>
</dbReference>
<dbReference type="PANTHER" id="PTHR48081:SF8">
    <property type="entry name" value="ALPHA_BETA HYDROLASE FOLD-3 DOMAIN-CONTAINING PROTEIN-RELATED"/>
    <property type="match status" value="1"/>
</dbReference>
<organism evidence="5 7">
    <name type="scientific">Rhodococcus aetherivorans</name>
    <dbReference type="NCBI Taxonomy" id="191292"/>
    <lineage>
        <taxon>Bacteria</taxon>
        <taxon>Bacillati</taxon>
        <taxon>Actinomycetota</taxon>
        <taxon>Actinomycetes</taxon>
        <taxon>Mycobacteriales</taxon>
        <taxon>Nocardiaceae</taxon>
        <taxon>Rhodococcus</taxon>
    </lineage>
</organism>
<keyword evidence="2 5" id="KW-0378">Hydrolase</keyword>
<reference evidence="4" key="2">
    <citation type="submission" date="2019-10" db="EMBL/GenBank/DDBJ databases">
        <title>Draft genome sequence of Rhodococcus aetherivorans JCM 14343.</title>
        <authorList>
            <person name="Inoue D."/>
            <person name="Nakazawa M."/>
            <person name="Yamamoto N."/>
            <person name="Sei K."/>
            <person name="Ike M."/>
        </authorList>
    </citation>
    <scope>NUCLEOTIDE SEQUENCE</scope>
    <source>
        <strain evidence="4">JCM 14343</strain>
    </source>
</reference>